<comment type="caution">
    <text evidence="4">The sequence shown here is derived from an EMBL/GenBank/DDBJ whole genome shotgun (WGS) entry which is preliminary data.</text>
</comment>
<accession>A0A931B457</accession>
<dbReference type="Gene3D" id="3.90.400.10">
    <property type="entry name" value="Oligo-1,6-glucosidase, Domain 2"/>
    <property type="match status" value="1"/>
</dbReference>
<dbReference type="AlphaFoldDB" id="A0A931B457"/>
<name>A0A931B457_9ACTN</name>
<dbReference type="Pfam" id="PF00128">
    <property type="entry name" value="Alpha-amylase"/>
    <property type="match status" value="1"/>
</dbReference>
<dbReference type="GO" id="GO:0009313">
    <property type="term" value="P:oligosaccharide catabolic process"/>
    <property type="evidence" value="ECO:0007669"/>
    <property type="project" value="TreeGrafter"/>
</dbReference>
<proteinExistence type="inferred from homology"/>
<protein>
    <submittedName>
        <fullName evidence="4">Glycoside hydrolase family 13 protein</fullName>
    </submittedName>
</protein>
<dbReference type="CDD" id="cd11332">
    <property type="entry name" value="AmyAc_OligoGlu_TS"/>
    <property type="match status" value="1"/>
</dbReference>
<dbReference type="SMART" id="SM00642">
    <property type="entry name" value="Aamy"/>
    <property type="match status" value="1"/>
</dbReference>
<evidence type="ECO:0000313" key="5">
    <source>
        <dbReference type="Proteomes" id="UP000657385"/>
    </source>
</evidence>
<dbReference type="FunFam" id="3.90.400.10:FF:000001">
    <property type="entry name" value="Maltase A3, isoform A"/>
    <property type="match status" value="1"/>
</dbReference>
<reference evidence="4" key="1">
    <citation type="submission" date="2020-11" db="EMBL/GenBank/DDBJ databases">
        <title>Isolation and identification of active actinomycetes.</title>
        <authorList>
            <person name="Yu B."/>
        </authorList>
    </citation>
    <scope>NUCLEOTIDE SEQUENCE</scope>
    <source>
        <strain evidence="4">NEAU-YB345</strain>
    </source>
</reference>
<evidence type="ECO:0000259" key="3">
    <source>
        <dbReference type="SMART" id="SM00642"/>
    </source>
</evidence>
<dbReference type="EMBL" id="JADPRT010000007">
    <property type="protein sequence ID" value="MBF9069973.1"/>
    <property type="molecule type" value="Genomic_DNA"/>
</dbReference>
<gene>
    <name evidence="4" type="ORF">I2501_18275</name>
</gene>
<feature type="domain" description="Glycosyl hydrolase family 13 catalytic" evidence="3">
    <location>
        <begin position="15"/>
        <end position="403"/>
    </location>
</feature>
<dbReference type="InterPro" id="IPR017853">
    <property type="entry name" value="GH"/>
</dbReference>
<comment type="similarity">
    <text evidence="1">Belongs to the glycosyl hydrolase 13 family.</text>
</comment>
<dbReference type="SUPFAM" id="SSF51445">
    <property type="entry name" value="(Trans)glycosidases"/>
    <property type="match status" value="1"/>
</dbReference>
<dbReference type="Gene3D" id="3.20.20.80">
    <property type="entry name" value="Glycosidases"/>
    <property type="match status" value="1"/>
</dbReference>
<dbReference type="RefSeq" id="WP_196195154.1">
    <property type="nucleotide sequence ID" value="NZ_JADPRT010000007.1"/>
</dbReference>
<keyword evidence="5" id="KW-1185">Reference proteome</keyword>
<evidence type="ECO:0000313" key="4">
    <source>
        <dbReference type="EMBL" id="MBF9069973.1"/>
    </source>
</evidence>
<keyword evidence="4" id="KW-0378">Hydrolase</keyword>
<dbReference type="GO" id="GO:0004556">
    <property type="term" value="F:alpha-amylase activity"/>
    <property type="evidence" value="ECO:0007669"/>
    <property type="project" value="TreeGrafter"/>
</dbReference>
<keyword evidence="2" id="KW-0325">Glycoprotein</keyword>
<dbReference type="Proteomes" id="UP000657385">
    <property type="component" value="Unassembled WGS sequence"/>
</dbReference>
<dbReference type="PANTHER" id="PTHR10357:SF179">
    <property type="entry name" value="NEUTRAL AND BASIC AMINO ACID TRANSPORT PROTEIN RBAT"/>
    <property type="match status" value="1"/>
</dbReference>
<dbReference type="InterPro" id="IPR006047">
    <property type="entry name" value="GH13_cat_dom"/>
</dbReference>
<sequence length="537" mass="59769">MLQAHEWWRGAAIYQVYVRSFADADGDGVGDLAGVRSRLPYLARLGVDALWFNPWYASPMADGGYDVADYRRIHPAFGTLADAEQLIADALELGIRTIVDIVPNHVSDQHDWFRQALAAGPGSPERDRFWFREGRGTAGELPPNNWPSQFGGSAWTRVPDGQWYLHRFASQQPDLNWQHPEVRREHEEVLRFWFDRGAAGVRIDSAAEVAKDPLLPDVVEGTDERPYIDRDEIHDIYRSWRKLADSYSPPRALIGEVWLPDPDRFARYLRPDELHTAFNFGFLSCPWDADRLRETITTTLTVHTPVGAPATWVLANHDITRTVTRYGRADTGFDFATKAHGIPTDLELGTRRARAAALLSLALPGSVYLYQGEELGLPEVEDLPAEVIEDPMYHRTAGADPGRDGCRVPLPWSGTEPPFGFSASASDDAVPWLPQPRDWSHRTAESQVNDPDSMLQLYRRALQLRRTHPALGDGTMGWLPGDPTVLAFTRNGSGFTCVANLGTTPAPLPPHDEVLLTSGPLADGQLPPETAAWLHAS</sequence>
<evidence type="ECO:0000256" key="1">
    <source>
        <dbReference type="ARBA" id="ARBA00008061"/>
    </source>
</evidence>
<dbReference type="InterPro" id="IPR045857">
    <property type="entry name" value="O16G_dom_2"/>
</dbReference>
<evidence type="ECO:0000256" key="2">
    <source>
        <dbReference type="ARBA" id="ARBA00023180"/>
    </source>
</evidence>
<organism evidence="4 5">
    <name type="scientific">Streptacidiphilus fuscans</name>
    <dbReference type="NCBI Taxonomy" id="2789292"/>
    <lineage>
        <taxon>Bacteria</taxon>
        <taxon>Bacillati</taxon>
        <taxon>Actinomycetota</taxon>
        <taxon>Actinomycetes</taxon>
        <taxon>Kitasatosporales</taxon>
        <taxon>Streptomycetaceae</taxon>
        <taxon>Streptacidiphilus</taxon>
    </lineage>
</organism>
<dbReference type="PANTHER" id="PTHR10357">
    <property type="entry name" value="ALPHA-AMYLASE FAMILY MEMBER"/>
    <property type="match status" value="1"/>
</dbReference>